<dbReference type="FunFam" id="3.90.550.10:FF:000252">
    <property type="entry name" value="Protein O-linked-mannose beta-1,2-N-acetylglucosaminyltransferase 1"/>
    <property type="match status" value="1"/>
</dbReference>
<sequence>MGRIGIVFLVNFYWTLMVGGSGIGIGLPDVEIGRKVVPFMPVVVFLAYDNVDSLERTLTSFEESVLGFRKFHSYVSVDSGGDVDGIRTAVEKREWVRDLWIYNRSKDDEDYHLPAPHTSRFYITRHYRSVFQRAFGNDTMYTHAILFEDDFLFAPDVLGYFESTWWLLDADPTLFCISAWNDNGIPRFATNSTILRRTDIFPGLGWMMKRSLWQHQLSKSWPIVATSGWDHWIRLPEQMKGRSCIFPEVSRIFHFWSKGTNVARSEYEKIFSKIVLQQSAVVDYGNLEYLIDEYYHREIAEAVREAKRVRHVAHLPRASTPFKSQSKSLALLYKREEYYGTVAKRLGIIPQPRGSYKGVTILRDGETYILLVDVRKCPFLSPEEKLSPASNVTFVAGDLNQSCNVACGKNKATCSSAELEFANDCAKLKEYFPCEGGCGEIGIPRMHPGADAEDE</sequence>
<dbReference type="Gene3D" id="3.90.550.10">
    <property type="entry name" value="Spore Coat Polysaccharide Biosynthesis Protein SpsA, Chain A"/>
    <property type="match status" value="1"/>
</dbReference>
<dbReference type="PANTHER" id="PTHR10468:SF0">
    <property type="entry name" value="ALPHA-1,3-MANNOSYL-GLYCOPROTEIN 2-BETA-N-ACETYLGLUCOSAMINYLTRANSFERASE"/>
    <property type="match status" value="1"/>
</dbReference>
<name>A0AAV8UHV3_9RHOD</name>
<evidence type="ECO:0000256" key="12">
    <source>
        <dbReference type="ARBA" id="ARBA00023136"/>
    </source>
</evidence>
<dbReference type="Proteomes" id="UP001157974">
    <property type="component" value="Unassembled WGS sequence"/>
</dbReference>
<keyword evidence="9" id="KW-0735">Signal-anchor</keyword>
<comment type="caution">
    <text evidence="17">The sequence shown here is derived from an EMBL/GenBank/DDBJ whole genome shotgun (WGS) entry which is preliminary data.</text>
</comment>
<organism evidence="17 18">
    <name type="scientific">Rhodosorus marinus</name>
    <dbReference type="NCBI Taxonomy" id="101924"/>
    <lineage>
        <taxon>Eukaryota</taxon>
        <taxon>Rhodophyta</taxon>
        <taxon>Stylonematophyceae</taxon>
        <taxon>Stylonematales</taxon>
        <taxon>Stylonemataceae</taxon>
        <taxon>Rhodosorus</taxon>
    </lineage>
</organism>
<comment type="similarity">
    <text evidence="4">Belongs to the glycosyltransferase 13 family.</text>
</comment>
<keyword evidence="18" id="KW-1185">Reference proteome</keyword>
<dbReference type="EMBL" id="JAMWBK010000012">
    <property type="protein sequence ID" value="KAJ8901108.1"/>
    <property type="molecule type" value="Genomic_DNA"/>
</dbReference>
<dbReference type="PANTHER" id="PTHR10468">
    <property type="entry name" value="PROTEIN O-LINKED-MANNOSE BETA-1,2-N-ACETYLGLUCOSAMINYLTRANSFERASE 1/ALPHA-1,3-MANNOSYL-GLYCOPROTEIN 2-BETA-N-ACETYLGLUCOSAMINYLTRANSFERASE"/>
    <property type="match status" value="1"/>
</dbReference>
<dbReference type="InterPro" id="IPR052261">
    <property type="entry name" value="Glycosyltransferase_13"/>
</dbReference>
<keyword evidence="12" id="KW-0472">Membrane</keyword>
<keyword evidence="7" id="KW-0812">Transmembrane</keyword>
<accession>A0AAV8UHV3</accession>
<keyword evidence="11" id="KW-0333">Golgi apparatus</keyword>
<evidence type="ECO:0000256" key="8">
    <source>
        <dbReference type="ARBA" id="ARBA00022723"/>
    </source>
</evidence>
<dbReference type="InterPro" id="IPR029044">
    <property type="entry name" value="Nucleotide-diphossugar_trans"/>
</dbReference>
<keyword evidence="8" id="KW-0479">Metal-binding</keyword>
<evidence type="ECO:0000256" key="7">
    <source>
        <dbReference type="ARBA" id="ARBA00022692"/>
    </source>
</evidence>
<keyword evidence="13" id="KW-0464">Manganese</keyword>
<evidence type="ECO:0000256" key="11">
    <source>
        <dbReference type="ARBA" id="ARBA00023034"/>
    </source>
</evidence>
<evidence type="ECO:0000256" key="16">
    <source>
        <dbReference type="ARBA" id="ARBA00049421"/>
    </source>
</evidence>
<dbReference type="GO" id="GO:0000139">
    <property type="term" value="C:Golgi membrane"/>
    <property type="evidence" value="ECO:0007669"/>
    <property type="project" value="UniProtKB-SubCell"/>
</dbReference>
<evidence type="ECO:0000256" key="9">
    <source>
        <dbReference type="ARBA" id="ARBA00022968"/>
    </source>
</evidence>
<comment type="catalytic activity">
    <reaction evidence="16">
        <text>N(4)-(alpha-D-Man-(1-&gt;3)-[alpha-D-Man-(1-&gt;3)-[alpha-D-Man-(1-&gt;6)]-alpha-D-Man-(1-&gt;6)]-beta-D-Man-(1-&gt;4)-beta-D-GlcNAc-(1-&gt;4)-beta-D-GlcNAc)-L-asparaginyl-[protein] (N-glucan mannose isomer 5A1,2) + UDP-N-acetyl-alpha-D-glucosamine = N(4)-{beta-D-GlcNAc-(1-&gt;2)-alpha-D-Man-(1-&gt;3)-[alpha-D-Man-(1-&gt;3)-[alpha-D-Man-(1-&gt;6)]-alpha-D-Man-(1-&gt;6)]-beta-D-Man-(1-&gt;4)-beta-D-GlcNAc-(1-&gt;4)-beta-D-GlcNAc}-L-asparaginyl-[protein] + UDP + H(+)</text>
        <dbReference type="Rhea" id="RHEA:11456"/>
        <dbReference type="Rhea" id="RHEA-COMP:14367"/>
        <dbReference type="Rhea" id="RHEA-COMP:14368"/>
        <dbReference type="ChEBI" id="CHEBI:15378"/>
        <dbReference type="ChEBI" id="CHEBI:57705"/>
        <dbReference type="ChEBI" id="CHEBI:58223"/>
        <dbReference type="ChEBI" id="CHEBI:59087"/>
        <dbReference type="ChEBI" id="CHEBI:60625"/>
        <dbReference type="EC" id="2.4.1.101"/>
    </reaction>
</comment>
<protein>
    <recommendedName>
        <fullName evidence="14">alpha-1,3-mannosyl-glycoprotein 2-beta-N-acetylglucosaminyltransferase</fullName>
        <ecNumber evidence="14">2.4.1.101</ecNumber>
    </recommendedName>
    <alternativeName>
        <fullName evidence="15">N-glycosyl-oligosaccharide-glycoprotein N-acetylglucosaminyltransferase I</fullName>
    </alternativeName>
</protein>
<evidence type="ECO:0000256" key="1">
    <source>
        <dbReference type="ARBA" id="ARBA00001936"/>
    </source>
</evidence>
<comment type="subcellular location">
    <subcellularLocation>
        <location evidence="2">Golgi apparatus membrane</location>
        <topology evidence="2">Single-pass type II membrane protein</topology>
    </subcellularLocation>
</comment>
<evidence type="ECO:0000256" key="14">
    <source>
        <dbReference type="ARBA" id="ARBA00038949"/>
    </source>
</evidence>
<dbReference type="InterPro" id="IPR004139">
    <property type="entry name" value="Glyco_trans_13"/>
</dbReference>
<evidence type="ECO:0000256" key="13">
    <source>
        <dbReference type="ARBA" id="ARBA00023211"/>
    </source>
</evidence>
<evidence type="ECO:0000256" key="4">
    <source>
        <dbReference type="ARBA" id="ARBA00006492"/>
    </source>
</evidence>
<comment type="pathway">
    <text evidence="3">Protein modification; protein glycosylation.</text>
</comment>
<keyword evidence="10" id="KW-1133">Transmembrane helix</keyword>
<evidence type="ECO:0000256" key="3">
    <source>
        <dbReference type="ARBA" id="ARBA00004922"/>
    </source>
</evidence>
<dbReference type="GO" id="GO:0003827">
    <property type="term" value="F:alpha-1,3-mannosylglycoprotein 2-beta-N-acetylglucosaminyltransferase activity"/>
    <property type="evidence" value="ECO:0007669"/>
    <property type="project" value="UniProtKB-EC"/>
</dbReference>
<reference evidence="17 18" key="1">
    <citation type="journal article" date="2023" name="Nat. Commun.">
        <title>Origin of minicircular mitochondrial genomes in red algae.</title>
        <authorList>
            <person name="Lee Y."/>
            <person name="Cho C.H."/>
            <person name="Lee Y.M."/>
            <person name="Park S.I."/>
            <person name="Yang J.H."/>
            <person name="West J.A."/>
            <person name="Bhattacharya D."/>
            <person name="Yoon H.S."/>
        </authorList>
    </citation>
    <scope>NUCLEOTIDE SEQUENCE [LARGE SCALE GENOMIC DNA]</scope>
    <source>
        <strain evidence="17 18">CCMP1338</strain>
        <tissue evidence="17">Whole cell</tissue>
    </source>
</reference>
<keyword evidence="5" id="KW-0328">Glycosyltransferase</keyword>
<evidence type="ECO:0000256" key="5">
    <source>
        <dbReference type="ARBA" id="ARBA00022676"/>
    </source>
</evidence>
<evidence type="ECO:0000313" key="17">
    <source>
        <dbReference type="EMBL" id="KAJ8901108.1"/>
    </source>
</evidence>
<evidence type="ECO:0000256" key="15">
    <source>
        <dbReference type="ARBA" id="ARBA00041712"/>
    </source>
</evidence>
<dbReference type="GO" id="GO:0046872">
    <property type="term" value="F:metal ion binding"/>
    <property type="evidence" value="ECO:0007669"/>
    <property type="project" value="UniProtKB-KW"/>
</dbReference>
<dbReference type="SUPFAM" id="SSF53448">
    <property type="entry name" value="Nucleotide-diphospho-sugar transferases"/>
    <property type="match status" value="1"/>
</dbReference>
<evidence type="ECO:0000313" key="18">
    <source>
        <dbReference type="Proteomes" id="UP001157974"/>
    </source>
</evidence>
<evidence type="ECO:0000256" key="6">
    <source>
        <dbReference type="ARBA" id="ARBA00022679"/>
    </source>
</evidence>
<comment type="cofactor">
    <cofactor evidence="1">
        <name>Mn(2+)</name>
        <dbReference type="ChEBI" id="CHEBI:29035"/>
    </cofactor>
</comment>
<dbReference type="EC" id="2.4.1.101" evidence="14"/>
<gene>
    <name evidence="17" type="ORF">NDN08_004968</name>
</gene>
<dbReference type="AlphaFoldDB" id="A0AAV8UHV3"/>
<evidence type="ECO:0000256" key="2">
    <source>
        <dbReference type="ARBA" id="ARBA00004323"/>
    </source>
</evidence>
<dbReference type="Pfam" id="PF03071">
    <property type="entry name" value="GNT-I"/>
    <property type="match status" value="1"/>
</dbReference>
<proteinExistence type="inferred from homology"/>
<evidence type="ECO:0000256" key="10">
    <source>
        <dbReference type="ARBA" id="ARBA00022989"/>
    </source>
</evidence>
<keyword evidence="6" id="KW-0808">Transferase</keyword>